<organism evidence="2 3">
    <name type="scientific">Oceanicoccus sagamiensis</name>
    <dbReference type="NCBI Taxonomy" id="716816"/>
    <lineage>
        <taxon>Bacteria</taxon>
        <taxon>Pseudomonadati</taxon>
        <taxon>Pseudomonadota</taxon>
        <taxon>Gammaproteobacteria</taxon>
        <taxon>Cellvibrionales</taxon>
        <taxon>Spongiibacteraceae</taxon>
        <taxon>Oceanicoccus</taxon>
    </lineage>
</organism>
<dbReference type="InterPro" id="IPR001173">
    <property type="entry name" value="Glyco_trans_2-like"/>
</dbReference>
<gene>
    <name evidence="2" type="ORF">BST96_06980</name>
</gene>
<evidence type="ECO:0000313" key="3">
    <source>
        <dbReference type="Proteomes" id="UP000193450"/>
    </source>
</evidence>
<dbReference type="STRING" id="716816.BST96_06980"/>
<accession>A0A1X9NEA5</accession>
<dbReference type="Proteomes" id="UP000193450">
    <property type="component" value="Chromosome"/>
</dbReference>
<dbReference type="Gene3D" id="3.90.550.10">
    <property type="entry name" value="Spore Coat Polysaccharide Biosynthesis Protein SpsA, Chain A"/>
    <property type="match status" value="1"/>
</dbReference>
<keyword evidence="2" id="KW-0808">Transferase</keyword>
<dbReference type="InterPro" id="IPR029044">
    <property type="entry name" value="Nucleotide-diphossugar_trans"/>
</dbReference>
<dbReference type="Pfam" id="PF00535">
    <property type="entry name" value="Glycos_transf_2"/>
    <property type="match status" value="1"/>
</dbReference>
<dbReference type="RefSeq" id="WP_085758004.1">
    <property type="nucleotide sequence ID" value="NZ_CP019343.1"/>
</dbReference>
<evidence type="ECO:0000259" key="1">
    <source>
        <dbReference type="Pfam" id="PF00535"/>
    </source>
</evidence>
<feature type="domain" description="Glycosyltransferase 2-like" evidence="1">
    <location>
        <begin position="12"/>
        <end position="146"/>
    </location>
</feature>
<dbReference type="OrthoDB" id="9802524at2"/>
<dbReference type="EMBL" id="CP019343">
    <property type="protein sequence ID" value="ARN73879.1"/>
    <property type="molecule type" value="Genomic_DNA"/>
</dbReference>
<evidence type="ECO:0000313" key="2">
    <source>
        <dbReference type="EMBL" id="ARN73879.1"/>
    </source>
</evidence>
<name>A0A1X9NEA5_9GAMM</name>
<proteinExistence type="predicted"/>
<dbReference type="KEGG" id="osg:BST96_06980"/>
<dbReference type="AlphaFoldDB" id="A0A1X9NEA5"/>
<reference evidence="2 3" key="1">
    <citation type="submission" date="2016-11" db="EMBL/GenBank/DDBJ databases">
        <title>Trade-off between light-utilization and light-protection in marine flavobacteria.</title>
        <authorList>
            <person name="Kumagai Y."/>
        </authorList>
    </citation>
    <scope>NUCLEOTIDE SEQUENCE [LARGE SCALE GENOMIC DNA]</scope>
    <source>
        <strain evidence="2 3">NBRC 107125</strain>
    </source>
</reference>
<dbReference type="SUPFAM" id="SSF53448">
    <property type="entry name" value="Nucleotide-diphospho-sugar transferases"/>
    <property type="match status" value="1"/>
</dbReference>
<sequence>MYIKESFPYKLSILLVTYNHEKHIRQALDALISQEFDGKIELVIADDCSTDSTLSIIDEYKEKDPRFVFEYLDGETNLGITRNYQRGFSACSGEYIAVLEGDDYWSTPKKLKSQIEFLDTHWETSMCSVNYFVYQEEISHFYPRTTVGTGHKLISARDLIADNLVGNFSTCMYRNSVVKSLKEELYSIRSYDWIVNICAAEKAMIGFLEEPMSVYRLHGNGVWSQSPDVEKLQTQLDLIPLYDKLTEQIYHHEFSVLAHRLQENILALNITDLAQPILQPAEKGRVVLVDIIPPILLSAIRLLTPPIIKRLILKATPRGVL</sequence>
<dbReference type="GO" id="GO:0016758">
    <property type="term" value="F:hexosyltransferase activity"/>
    <property type="evidence" value="ECO:0007669"/>
    <property type="project" value="UniProtKB-ARBA"/>
</dbReference>
<protein>
    <submittedName>
        <fullName evidence="2">Glycosyl transferase</fullName>
    </submittedName>
</protein>
<keyword evidence="3" id="KW-1185">Reference proteome</keyword>
<dbReference type="PANTHER" id="PTHR22916:SF3">
    <property type="entry name" value="UDP-GLCNAC:BETAGAL BETA-1,3-N-ACETYLGLUCOSAMINYLTRANSFERASE-LIKE PROTEIN 1"/>
    <property type="match status" value="1"/>
</dbReference>
<dbReference type="PANTHER" id="PTHR22916">
    <property type="entry name" value="GLYCOSYLTRANSFERASE"/>
    <property type="match status" value="1"/>
</dbReference>